<feature type="domain" description="RND related barrel-sandwich hybrid" evidence="2">
    <location>
        <begin position="75"/>
        <end position="245"/>
    </location>
</feature>
<keyword evidence="1" id="KW-1133">Transmembrane helix</keyword>
<organism evidence="3 4">
    <name type="scientific">Blautia obeum</name>
    <dbReference type="NCBI Taxonomy" id="40520"/>
    <lineage>
        <taxon>Bacteria</taxon>
        <taxon>Bacillati</taxon>
        <taxon>Bacillota</taxon>
        <taxon>Clostridia</taxon>
        <taxon>Lachnospirales</taxon>
        <taxon>Lachnospiraceae</taxon>
        <taxon>Blautia</taxon>
    </lineage>
</organism>
<comment type="caution">
    <text evidence="3">The sequence shown here is derived from an EMBL/GenBank/DDBJ whole genome shotgun (WGS) entry which is preliminary data.</text>
</comment>
<dbReference type="EMBL" id="PSQG01000003">
    <property type="protein sequence ID" value="RCH45705.1"/>
    <property type="molecule type" value="Genomic_DNA"/>
</dbReference>
<dbReference type="RefSeq" id="WP_114001608.1">
    <property type="nucleotide sequence ID" value="NZ_PSQG01000003.1"/>
</dbReference>
<evidence type="ECO:0000313" key="4">
    <source>
        <dbReference type="Proteomes" id="UP000253208"/>
    </source>
</evidence>
<dbReference type="AlphaFoldDB" id="A0A367G4Y5"/>
<keyword evidence="1" id="KW-0812">Transmembrane</keyword>
<evidence type="ECO:0000259" key="2">
    <source>
        <dbReference type="Pfam" id="PF26018"/>
    </source>
</evidence>
<dbReference type="Proteomes" id="UP000253208">
    <property type="component" value="Unassembled WGS sequence"/>
</dbReference>
<dbReference type="Pfam" id="PF26018">
    <property type="entry name" value="BSH_RND_rel"/>
    <property type="match status" value="1"/>
</dbReference>
<evidence type="ECO:0000313" key="3">
    <source>
        <dbReference type="EMBL" id="RCH45705.1"/>
    </source>
</evidence>
<keyword evidence="1" id="KW-0472">Membrane</keyword>
<name>A0A367G4Y5_9FIRM</name>
<proteinExistence type="predicted"/>
<evidence type="ECO:0000256" key="1">
    <source>
        <dbReference type="SAM" id="Phobius"/>
    </source>
</evidence>
<gene>
    <name evidence="3" type="ORF">C4886_02465</name>
</gene>
<sequence>MPDNKVHSGKTPGFLAKLRKIFGLNIGTVMFGAIFIYMIFSVILYLTASHMESYQVPSGPLSMNETYTGLAIMTENVVQADAGGYVTYYAREGTKINANGAVYSLNSSRSADNVTSLSREELADIRSNMQSFSKGFDPSKFNSAYSFKYQLNGSILQYASDSSGASSASTTSEDGEEATVTTIVSSDPNIRRAQTDGIILYSTDGYETKTVDNVTAADFDQNSYQETDLKTDGQIKAGDDIYTIITDERWSLLIPLSEKQAANLKERTSIRVKFLKDDLTQTGDFSIMEIDGAKYGKIDFNKGLIRYASDRFLEIELVTNNVTGLKIPLSSIVTKEFYAIPSKYLTTDDETQQSGFMLSGRNKKGDSTTTFVSAGIYGRDEITDKETQETSYIYYVDKNKFKEGDALVEPDSGEKFIIGDTEVLEGVFCVNQGYAVFRRIEILDENEEYAVVSKETYNGLVRYDRIVKNADKVSEQDILY</sequence>
<accession>A0A367G4Y5</accession>
<dbReference type="InterPro" id="IPR058709">
    <property type="entry name" value="BSH_RND-rel"/>
</dbReference>
<feature type="transmembrane region" description="Helical" evidence="1">
    <location>
        <begin position="21"/>
        <end position="46"/>
    </location>
</feature>
<reference evidence="3 4" key="1">
    <citation type="submission" date="2018-02" db="EMBL/GenBank/DDBJ databases">
        <title>Complete genome sequencing of Faecalibacterium prausnitzii strains isolated from the human gut.</title>
        <authorList>
            <person name="Fitzgerald B.C."/>
            <person name="Shkoporov A.N."/>
            <person name="Ross P.R."/>
            <person name="Hill C."/>
        </authorList>
    </citation>
    <scope>NUCLEOTIDE SEQUENCE [LARGE SCALE GENOMIC DNA]</scope>
    <source>
        <strain evidence="3 4">APC942/31-1</strain>
    </source>
</reference>
<protein>
    <recommendedName>
        <fullName evidence="2">RND related barrel-sandwich hybrid domain-containing protein</fullName>
    </recommendedName>
</protein>